<dbReference type="GO" id="GO:0008360">
    <property type="term" value="P:regulation of cell shape"/>
    <property type="evidence" value="ECO:0007669"/>
    <property type="project" value="UniProtKB-KW"/>
</dbReference>
<dbReference type="Proteomes" id="UP000321523">
    <property type="component" value="Unassembled WGS sequence"/>
</dbReference>
<dbReference type="InterPro" id="IPR007227">
    <property type="entry name" value="Cell_shape_determining_MreD"/>
</dbReference>
<protein>
    <submittedName>
        <fullName evidence="9">Uncharacterized protein</fullName>
    </submittedName>
</protein>
<organism evidence="9 10">
    <name type="scientific">Skermanella aerolata</name>
    <dbReference type="NCBI Taxonomy" id="393310"/>
    <lineage>
        <taxon>Bacteria</taxon>
        <taxon>Pseudomonadati</taxon>
        <taxon>Pseudomonadota</taxon>
        <taxon>Alphaproteobacteria</taxon>
        <taxon>Rhodospirillales</taxon>
        <taxon>Azospirillaceae</taxon>
        <taxon>Skermanella</taxon>
    </lineage>
</organism>
<feature type="transmembrane region" description="Helical" evidence="8">
    <location>
        <begin position="38"/>
        <end position="55"/>
    </location>
</feature>
<accession>A0A512DM84</accession>
<evidence type="ECO:0000256" key="8">
    <source>
        <dbReference type="SAM" id="Phobius"/>
    </source>
</evidence>
<keyword evidence="6 8" id="KW-1133">Transmembrane helix</keyword>
<comment type="caution">
    <text evidence="9">The sequence shown here is derived from an EMBL/GenBank/DDBJ whole genome shotgun (WGS) entry which is preliminary data.</text>
</comment>
<gene>
    <name evidence="9" type="ORF">SAE02_17310</name>
</gene>
<keyword evidence="3" id="KW-1003">Cell membrane</keyword>
<feature type="transmembrane region" description="Helical" evidence="8">
    <location>
        <begin position="107"/>
        <end position="129"/>
    </location>
</feature>
<evidence type="ECO:0000256" key="3">
    <source>
        <dbReference type="ARBA" id="ARBA00022475"/>
    </source>
</evidence>
<evidence type="ECO:0000256" key="7">
    <source>
        <dbReference type="ARBA" id="ARBA00023136"/>
    </source>
</evidence>
<dbReference type="GO" id="GO:0005886">
    <property type="term" value="C:plasma membrane"/>
    <property type="evidence" value="ECO:0007669"/>
    <property type="project" value="UniProtKB-SubCell"/>
</dbReference>
<evidence type="ECO:0000256" key="2">
    <source>
        <dbReference type="ARBA" id="ARBA00007776"/>
    </source>
</evidence>
<dbReference type="Pfam" id="PF04093">
    <property type="entry name" value="MreD"/>
    <property type="match status" value="1"/>
</dbReference>
<keyword evidence="5" id="KW-0133">Cell shape</keyword>
<comment type="similarity">
    <text evidence="2">Belongs to the MreD family.</text>
</comment>
<name>A0A512DM84_9PROT</name>
<dbReference type="OrthoDB" id="7161178at2"/>
<comment type="subcellular location">
    <subcellularLocation>
        <location evidence="1">Cell membrane</location>
        <topology evidence="1">Multi-pass membrane protein</topology>
    </subcellularLocation>
</comment>
<sequence length="170" mass="18853">MTGGFWGKIDQAGRNIAPLAVTVALMLIGMAPLHLPGYAAIAPALPLMALYYWVIHRPDLLRPSLAFGLGLLQDLLSGTPLGMTPLIYVLVYWGVLTQRRFFLGTSFAMLWFGFALIAFGAGFVGWLAYSILNLRLLSPDPALMQALMTVVLFPPFGWMFMRIHRAFLQH</sequence>
<keyword evidence="7 8" id="KW-0472">Membrane</keyword>
<keyword evidence="4 8" id="KW-0812">Transmembrane</keyword>
<dbReference type="NCBIfam" id="TIGR03426">
    <property type="entry name" value="shape_MreD"/>
    <property type="match status" value="1"/>
</dbReference>
<dbReference type="EMBL" id="BJYZ01000006">
    <property type="protein sequence ID" value="GEO37583.1"/>
    <property type="molecule type" value="Genomic_DNA"/>
</dbReference>
<evidence type="ECO:0000256" key="4">
    <source>
        <dbReference type="ARBA" id="ARBA00022692"/>
    </source>
</evidence>
<feature type="transmembrane region" description="Helical" evidence="8">
    <location>
        <begin position="75"/>
        <end position="95"/>
    </location>
</feature>
<reference evidence="9 10" key="1">
    <citation type="submission" date="2019-07" db="EMBL/GenBank/DDBJ databases">
        <title>Whole genome shotgun sequence of Skermanella aerolata NBRC 106429.</title>
        <authorList>
            <person name="Hosoyama A."/>
            <person name="Uohara A."/>
            <person name="Ohji S."/>
            <person name="Ichikawa N."/>
        </authorList>
    </citation>
    <scope>NUCLEOTIDE SEQUENCE [LARGE SCALE GENOMIC DNA]</scope>
    <source>
        <strain evidence="9 10">NBRC 106429</strain>
    </source>
</reference>
<proteinExistence type="inferred from homology"/>
<feature type="transmembrane region" description="Helical" evidence="8">
    <location>
        <begin position="141"/>
        <end position="161"/>
    </location>
</feature>
<evidence type="ECO:0000256" key="6">
    <source>
        <dbReference type="ARBA" id="ARBA00022989"/>
    </source>
</evidence>
<keyword evidence="10" id="KW-1185">Reference proteome</keyword>
<evidence type="ECO:0000256" key="1">
    <source>
        <dbReference type="ARBA" id="ARBA00004651"/>
    </source>
</evidence>
<evidence type="ECO:0000256" key="5">
    <source>
        <dbReference type="ARBA" id="ARBA00022960"/>
    </source>
</evidence>
<evidence type="ECO:0000313" key="10">
    <source>
        <dbReference type="Proteomes" id="UP000321523"/>
    </source>
</evidence>
<evidence type="ECO:0000313" key="9">
    <source>
        <dbReference type="EMBL" id="GEO37583.1"/>
    </source>
</evidence>
<dbReference type="RefSeq" id="WP_044427369.1">
    <property type="nucleotide sequence ID" value="NZ_BJYZ01000006.1"/>
</dbReference>
<dbReference type="AlphaFoldDB" id="A0A512DM84"/>